<accession>A0A8K0DQR8</accession>
<reference evidence="2" key="1">
    <citation type="submission" date="2020-03" db="EMBL/GenBank/DDBJ databases">
        <title>A high-quality chromosome-level genome assembly of a woody plant with both climbing and erect habits, Rhamnella rubrinervis.</title>
        <authorList>
            <person name="Lu Z."/>
            <person name="Yang Y."/>
            <person name="Zhu X."/>
            <person name="Sun Y."/>
        </authorList>
    </citation>
    <scope>NUCLEOTIDE SEQUENCE</scope>
    <source>
        <strain evidence="2">BYM</strain>
        <tissue evidence="2">Leaf</tissue>
    </source>
</reference>
<name>A0A8K0DQR8_9ROSA</name>
<feature type="region of interest" description="Disordered" evidence="1">
    <location>
        <begin position="1"/>
        <end position="27"/>
    </location>
</feature>
<keyword evidence="3" id="KW-1185">Reference proteome</keyword>
<dbReference type="AlphaFoldDB" id="A0A8K0DQR8"/>
<protein>
    <submittedName>
        <fullName evidence="2">Uncharacterized protein</fullName>
    </submittedName>
</protein>
<evidence type="ECO:0000256" key="1">
    <source>
        <dbReference type="SAM" id="MobiDB-lite"/>
    </source>
</evidence>
<evidence type="ECO:0000313" key="2">
    <source>
        <dbReference type="EMBL" id="KAF3432424.1"/>
    </source>
</evidence>
<dbReference type="EMBL" id="VOIH02000012">
    <property type="protein sequence ID" value="KAF3432424.1"/>
    <property type="molecule type" value="Genomic_DNA"/>
</dbReference>
<proteinExistence type="predicted"/>
<evidence type="ECO:0000313" key="3">
    <source>
        <dbReference type="Proteomes" id="UP000796880"/>
    </source>
</evidence>
<gene>
    <name evidence="2" type="ORF">FNV43_RR27164</name>
</gene>
<comment type="caution">
    <text evidence="2">The sequence shown here is derived from an EMBL/GenBank/DDBJ whole genome shotgun (WGS) entry which is preliminary data.</text>
</comment>
<sequence length="220" mass="24065">MARLKRLRKVSDKSMKQQRCSGHTKKRPVRLRNPLMHSGYSSANFTEASAKLAKGCPLVIYGYSSAKGTEASANLAEESPLVIYGYPGNGANARGISVYNKRAPLGQFGRCLGKFGRGVSVYNKREPLGQIGRCLGTICRGISVYNKRAPLGQFGRCLGKFGRGVSVYNRRAPSANLADASANLAEVSRRIIQECGDIAHLTSYPTRKWHSKLSDKLRRG</sequence>
<organism evidence="2 3">
    <name type="scientific">Rhamnella rubrinervis</name>
    <dbReference type="NCBI Taxonomy" id="2594499"/>
    <lineage>
        <taxon>Eukaryota</taxon>
        <taxon>Viridiplantae</taxon>
        <taxon>Streptophyta</taxon>
        <taxon>Embryophyta</taxon>
        <taxon>Tracheophyta</taxon>
        <taxon>Spermatophyta</taxon>
        <taxon>Magnoliopsida</taxon>
        <taxon>eudicotyledons</taxon>
        <taxon>Gunneridae</taxon>
        <taxon>Pentapetalae</taxon>
        <taxon>rosids</taxon>
        <taxon>fabids</taxon>
        <taxon>Rosales</taxon>
        <taxon>Rhamnaceae</taxon>
        <taxon>rhamnoid group</taxon>
        <taxon>Rhamneae</taxon>
        <taxon>Rhamnella</taxon>
    </lineage>
</organism>
<dbReference type="Proteomes" id="UP000796880">
    <property type="component" value="Unassembled WGS sequence"/>
</dbReference>